<name>A0A0E9Q9C2_ANGAN</name>
<dbReference type="EMBL" id="GBXM01095106">
    <property type="protein sequence ID" value="JAH13471.1"/>
    <property type="molecule type" value="Transcribed_RNA"/>
</dbReference>
<organism evidence="1">
    <name type="scientific">Anguilla anguilla</name>
    <name type="common">European freshwater eel</name>
    <name type="synonym">Muraena anguilla</name>
    <dbReference type="NCBI Taxonomy" id="7936"/>
    <lineage>
        <taxon>Eukaryota</taxon>
        <taxon>Metazoa</taxon>
        <taxon>Chordata</taxon>
        <taxon>Craniata</taxon>
        <taxon>Vertebrata</taxon>
        <taxon>Euteleostomi</taxon>
        <taxon>Actinopterygii</taxon>
        <taxon>Neopterygii</taxon>
        <taxon>Teleostei</taxon>
        <taxon>Anguilliformes</taxon>
        <taxon>Anguillidae</taxon>
        <taxon>Anguilla</taxon>
    </lineage>
</organism>
<dbReference type="AlphaFoldDB" id="A0A0E9Q9C2"/>
<reference evidence="1" key="1">
    <citation type="submission" date="2014-11" db="EMBL/GenBank/DDBJ databases">
        <authorList>
            <person name="Amaro Gonzalez C."/>
        </authorList>
    </citation>
    <scope>NUCLEOTIDE SEQUENCE</scope>
</reference>
<protein>
    <submittedName>
        <fullName evidence="1">Uncharacterized protein</fullName>
    </submittedName>
</protein>
<accession>A0A0E9Q9C2</accession>
<evidence type="ECO:0000313" key="1">
    <source>
        <dbReference type="EMBL" id="JAH13471.1"/>
    </source>
</evidence>
<sequence length="36" mass="4208">MIKNKIYNILALPSITALDKIPNSLKQENKYFRSNQ</sequence>
<proteinExistence type="predicted"/>
<reference evidence="1" key="2">
    <citation type="journal article" date="2015" name="Fish Shellfish Immunol.">
        <title>Early steps in the European eel (Anguilla anguilla)-Vibrio vulnificus interaction in the gills: Role of the RtxA13 toxin.</title>
        <authorList>
            <person name="Callol A."/>
            <person name="Pajuelo D."/>
            <person name="Ebbesson L."/>
            <person name="Teles M."/>
            <person name="MacKenzie S."/>
            <person name="Amaro C."/>
        </authorList>
    </citation>
    <scope>NUCLEOTIDE SEQUENCE</scope>
</reference>